<dbReference type="EMBL" id="JANBPK010001552">
    <property type="protein sequence ID" value="KAJ2921764.1"/>
    <property type="molecule type" value="Genomic_DNA"/>
</dbReference>
<feature type="non-terminal residue" evidence="1">
    <location>
        <position position="1"/>
    </location>
</feature>
<dbReference type="Proteomes" id="UP001140091">
    <property type="component" value="Unassembled WGS sequence"/>
</dbReference>
<sequence>MAIAVKPGTLSRKDGVQVVLECKALLKRHGIDDVEFVIREAECFSGVGPETAELLNAAVDLRITISSTLGTAISSTSAPDAAGTRGFYVASEDDPPKLYFLTCRHVVFPSSSTVEQNVEYEYPGKTGSLEPCIGVIQPPRCNLAMRQRRRFEEDQTIGGQWELEALDAWSDESDRVIGHVVYSPPITTCGSAPSNHDSNGNEFILDVCVCELDPSKLGAGNFLGNVVDLGGDSREYTLVKLIGRHKLKRDINYDDMRLLKLEGFTPIDEMVNPTTTDLADGNDYLRVGKRGGATGLTFGKANNLPSLRIYDLSSSNGTASMMTASTMKFRALE</sequence>
<evidence type="ECO:0000313" key="2">
    <source>
        <dbReference type="Proteomes" id="UP001140091"/>
    </source>
</evidence>
<accession>A0A9W8IW13</accession>
<comment type="caution">
    <text evidence="1">The sequence shown here is derived from an EMBL/GenBank/DDBJ whole genome shotgun (WGS) entry which is preliminary data.</text>
</comment>
<keyword evidence="2" id="KW-1185">Reference proteome</keyword>
<organism evidence="1 2">
    <name type="scientific">Candolleomyces eurysporus</name>
    <dbReference type="NCBI Taxonomy" id="2828524"/>
    <lineage>
        <taxon>Eukaryota</taxon>
        <taxon>Fungi</taxon>
        <taxon>Dikarya</taxon>
        <taxon>Basidiomycota</taxon>
        <taxon>Agaricomycotina</taxon>
        <taxon>Agaricomycetes</taxon>
        <taxon>Agaricomycetidae</taxon>
        <taxon>Agaricales</taxon>
        <taxon>Agaricineae</taxon>
        <taxon>Psathyrellaceae</taxon>
        <taxon>Candolleomyces</taxon>
    </lineage>
</organism>
<protein>
    <submittedName>
        <fullName evidence="1">Uncharacterized protein</fullName>
    </submittedName>
</protein>
<dbReference type="AlphaFoldDB" id="A0A9W8IW13"/>
<name>A0A9W8IW13_9AGAR</name>
<proteinExistence type="predicted"/>
<evidence type="ECO:0000313" key="1">
    <source>
        <dbReference type="EMBL" id="KAJ2921764.1"/>
    </source>
</evidence>
<reference evidence="1" key="1">
    <citation type="submission" date="2022-06" db="EMBL/GenBank/DDBJ databases">
        <title>Genome Sequence of Candolleomyces eurysporus.</title>
        <authorList>
            <person name="Buettner E."/>
        </authorList>
    </citation>
    <scope>NUCLEOTIDE SEQUENCE</scope>
    <source>
        <strain evidence="1">VTCC 930004</strain>
    </source>
</reference>
<gene>
    <name evidence="1" type="ORF">H1R20_g15331</name>
</gene>
<dbReference type="OrthoDB" id="5424209at2759"/>